<dbReference type="AlphaFoldDB" id="A0A1H4Y7J9"/>
<comment type="catalytic activity">
    <reaction evidence="6">
        <text>a 2,3-saturated acyl-CoA + A = a 2,3-dehydroacyl-CoA + AH2</text>
        <dbReference type="Rhea" id="RHEA:48608"/>
        <dbReference type="ChEBI" id="CHEBI:13193"/>
        <dbReference type="ChEBI" id="CHEBI:17499"/>
        <dbReference type="ChEBI" id="CHEBI:60015"/>
        <dbReference type="ChEBI" id="CHEBI:65111"/>
    </reaction>
</comment>
<feature type="domain" description="Acyl-CoA dehydrogenase/oxidase C-terminal" evidence="8">
    <location>
        <begin position="237"/>
        <end position="384"/>
    </location>
</feature>
<dbReference type="InterPro" id="IPR009075">
    <property type="entry name" value="AcylCo_DH/oxidase_C"/>
</dbReference>
<dbReference type="FunFam" id="2.40.110.10:FF:000002">
    <property type="entry name" value="Acyl-CoA dehydrogenase fadE12"/>
    <property type="match status" value="1"/>
</dbReference>
<evidence type="ECO:0000259" key="8">
    <source>
        <dbReference type="Pfam" id="PF00441"/>
    </source>
</evidence>
<dbReference type="Gene3D" id="1.10.540.10">
    <property type="entry name" value="Acyl-CoA dehydrogenase/oxidase, N-terminal domain"/>
    <property type="match status" value="1"/>
</dbReference>
<reference evidence="12" key="1">
    <citation type="submission" date="2016-10" db="EMBL/GenBank/DDBJ databases">
        <authorList>
            <person name="Varghese N."/>
            <person name="Submissions S."/>
        </authorList>
    </citation>
    <scope>NUCLEOTIDE SEQUENCE [LARGE SCALE GENOMIC DNA]</scope>
    <source>
        <strain evidence="12">DSM 44498</strain>
    </source>
</reference>
<proteinExistence type="inferred from homology"/>
<evidence type="ECO:0000313" key="11">
    <source>
        <dbReference type="EMBL" id="SED13966.1"/>
    </source>
</evidence>
<dbReference type="OrthoDB" id="2769798at2"/>
<evidence type="ECO:0000256" key="1">
    <source>
        <dbReference type="ARBA" id="ARBA00001974"/>
    </source>
</evidence>
<dbReference type="GO" id="GO:0003995">
    <property type="term" value="F:acyl-CoA dehydrogenase activity"/>
    <property type="evidence" value="ECO:0007669"/>
    <property type="project" value="InterPro"/>
</dbReference>
<dbReference type="InterPro" id="IPR036250">
    <property type="entry name" value="AcylCo_DH-like_C"/>
</dbReference>
<comment type="similarity">
    <text evidence="2 7">Belongs to the acyl-CoA dehydrogenase family.</text>
</comment>
<name>A0A1H4Y7J9_9NOCA</name>
<dbReference type="GO" id="GO:0050660">
    <property type="term" value="F:flavin adenine dinucleotide binding"/>
    <property type="evidence" value="ECO:0007669"/>
    <property type="project" value="InterPro"/>
</dbReference>
<sequence length="395" mass="42009">MPTGNSVIPSSVLGTDERKLVAEFVDERIRPVAGELDETERFPEEIYAEMGKIGLFGITVPEKFGGFGGTALDYLFVMESLSYGYASVADQCGLVEILGSLLGNYGTPEQQEQYLRPMLSAEKRCAYALTEPGSGSDLGSITTRAVRSGDGWVLSGEKIYIHNAPVADFAVVLAVTDPELGKRGGISVFLVDVDQPGVSRAYHEHKMGQRASQVGGLVFDSVRLSSDALLGEEGKAFGYMMKVLAKGRLGISGLSLGISRAALDAATRQSLDRSQFGKPISANQGISFSLATVATELRAGTALSVEAARALDTGAADAETLCSMAKLYASEGCVRHADAAVQVFGGNGFIRGYEVERLYRDARITKIYEGTSEMQRLIISRAVLKGAAGTGSDER</sequence>
<keyword evidence="4 7" id="KW-0274">FAD</keyword>
<evidence type="ECO:0000256" key="5">
    <source>
        <dbReference type="ARBA" id="ARBA00023002"/>
    </source>
</evidence>
<evidence type="ECO:0000259" key="10">
    <source>
        <dbReference type="Pfam" id="PF02771"/>
    </source>
</evidence>
<dbReference type="Pfam" id="PF02770">
    <property type="entry name" value="Acyl-CoA_dh_M"/>
    <property type="match status" value="1"/>
</dbReference>
<protein>
    <submittedName>
        <fullName evidence="11">Acyl-CoA dehydrogenase</fullName>
    </submittedName>
</protein>
<dbReference type="SUPFAM" id="SSF47203">
    <property type="entry name" value="Acyl-CoA dehydrogenase C-terminal domain-like"/>
    <property type="match status" value="1"/>
</dbReference>
<keyword evidence="12" id="KW-1185">Reference proteome</keyword>
<dbReference type="InterPro" id="IPR006089">
    <property type="entry name" value="Acyl-CoA_DH_CS"/>
</dbReference>
<evidence type="ECO:0000313" key="12">
    <source>
        <dbReference type="Proteomes" id="UP000183561"/>
    </source>
</evidence>
<feature type="domain" description="Acyl-CoA dehydrogenase/oxidase N-terminal" evidence="10">
    <location>
        <begin position="18"/>
        <end position="122"/>
    </location>
</feature>
<evidence type="ECO:0000256" key="6">
    <source>
        <dbReference type="ARBA" id="ARBA00052546"/>
    </source>
</evidence>
<evidence type="ECO:0000256" key="4">
    <source>
        <dbReference type="ARBA" id="ARBA00022827"/>
    </source>
</evidence>
<dbReference type="EMBL" id="FNSV01000005">
    <property type="protein sequence ID" value="SED13966.1"/>
    <property type="molecule type" value="Genomic_DNA"/>
</dbReference>
<evidence type="ECO:0000256" key="2">
    <source>
        <dbReference type="ARBA" id="ARBA00009347"/>
    </source>
</evidence>
<accession>A0A1H4Y7J9</accession>
<dbReference type="InterPro" id="IPR006091">
    <property type="entry name" value="Acyl-CoA_Oxase/DH_mid-dom"/>
</dbReference>
<evidence type="ECO:0000259" key="9">
    <source>
        <dbReference type="Pfam" id="PF02770"/>
    </source>
</evidence>
<evidence type="ECO:0000256" key="7">
    <source>
        <dbReference type="RuleBase" id="RU362125"/>
    </source>
</evidence>
<organism evidence="11 12">
    <name type="scientific">Rhodococcus koreensis</name>
    <dbReference type="NCBI Taxonomy" id="99653"/>
    <lineage>
        <taxon>Bacteria</taxon>
        <taxon>Bacillati</taxon>
        <taxon>Actinomycetota</taxon>
        <taxon>Actinomycetes</taxon>
        <taxon>Mycobacteriales</taxon>
        <taxon>Nocardiaceae</taxon>
        <taxon>Rhodococcus</taxon>
    </lineage>
</organism>
<dbReference type="FunFam" id="1.20.140.10:FF:000004">
    <property type="entry name" value="Acyl-CoA dehydrogenase FadE25"/>
    <property type="match status" value="1"/>
</dbReference>
<dbReference type="Gene3D" id="1.20.140.10">
    <property type="entry name" value="Butyryl-CoA Dehydrogenase, subunit A, domain 3"/>
    <property type="match status" value="1"/>
</dbReference>
<dbReference type="RefSeq" id="WP_072946326.1">
    <property type="nucleotide sequence ID" value="NZ_CP070609.1"/>
</dbReference>
<feature type="domain" description="Acyl-CoA oxidase/dehydrogenase middle" evidence="9">
    <location>
        <begin position="126"/>
        <end position="222"/>
    </location>
</feature>
<dbReference type="PANTHER" id="PTHR43884">
    <property type="entry name" value="ACYL-COA DEHYDROGENASE"/>
    <property type="match status" value="1"/>
</dbReference>
<dbReference type="Gene3D" id="2.40.110.10">
    <property type="entry name" value="Butyryl-CoA Dehydrogenase, subunit A, domain 2"/>
    <property type="match status" value="1"/>
</dbReference>
<comment type="cofactor">
    <cofactor evidence="1 7">
        <name>FAD</name>
        <dbReference type="ChEBI" id="CHEBI:57692"/>
    </cofactor>
</comment>
<dbReference type="InterPro" id="IPR009100">
    <property type="entry name" value="AcylCoA_DH/oxidase_NM_dom_sf"/>
</dbReference>
<dbReference type="PANTHER" id="PTHR43884:SF12">
    <property type="entry name" value="ISOVALERYL-COA DEHYDROGENASE, MITOCHONDRIAL-RELATED"/>
    <property type="match status" value="1"/>
</dbReference>
<dbReference type="Proteomes" id="UP000183561">
    <property type="component" value="Unassembled WGS sequence"/>
</dbReference>
<dbReference type="Pfam" id="PF02771">
    <property type="entry name" value="Acyl-CoA_dh_N"/>
    <property type="match status" value="1"/>
</dbReference>
<dbReference type="InterPro" id="IPR013786">
    <property type="entry name" value="AcylCoA_DH/ox_N"/>
</dbReference>
<dbReference type="SUPFAM" id="SSF56645">
    <property type="entry name" value="Acyl-CoA dehydrogenase NM domain-like"/>
    <property type="match status" value="1"/>
</dbReference>
<dbReference type="InterPro" id="IPR046373">
    <property type="entry name" value="Acyl-CoA_Oxase/DH_mid-dom_sf"/>
</dbReference>
<dbReference type="Pfam" id="PF00441">
    <property type="entry name" value="Acyl-CoA_dh_1"/>
    <property type="match status" value="1"/>
</dbReference>
<dbReference type="InterPro" id="IPR037069">
    <property type="entry name" value="AcylCoA_DH/ox_N_sf"/>
</dbReference>
<dbReference type="PROSITE" id="PS00072">
    <property type="entry name" value="ACYL_COA_DH_1"/>
    <property type="match status" value="1"/>
</dbReference>
<evidence type="ECO:0000256" key="3">
    <source>
        <dbReference type="ARBA" id="ARBA00022630"/>
    </source>
</evidence>
<keyword evidence="3 7" id="KW-0285">Flavoprotein</keyword>
<keyword evidence="5 7" id="KW-0560">Oxidoreductase</keyword>
<gene>
    <name evidence="11" type="ORF">SAMN04490239_6982</name>
</gene>
<dbReference type="PIRSF" id="PIRSF016578">
    <property type="entry name" value="HsaA"/>
    <property type="match status" value="1"/>
</dbReference>